<evidence type="ECO:0000256" key="4">
    <source>
        <dbReference type="ARBA" id="ARBA00013244"/>
    </source>
</evidence>
<dbReference type="GO" id="GO:0006071">
    <property type="term" value="P:glycerol metabolic process"/>
    <property type="evidence" value="ECO:0007669"/>
    <property type="project" value="UniProtKB-KW"/>
</dbReference>
<dbReference type="InterPro" id="IPR004255">
    <property type="entry name" value="O-acyltransferase_WSD1_N"/>
</dbReference>
<dbReference type="InterPro" id="IPR014292">
    <property type="entry name" value="Acyl_transf_WS/DGAT"/>
</dbReference>
<dbReference type="PANTHER" id="PTHR31650:SF1">
    <property type="entry name" value="WAX ESTER SYNTHASE_DIACYLGLYCEROL ACYLTRANSFERASE 4-RELATED"/>
    <property type="match status" value="1"/>
</dbReference>
<feature type="domain" description="O-acyltransferase WSD1 C-terminal" evidence="13">
    <location>
        <begin position="308"/>
        <end position="456"/>
    </location>
</feature>
<dbReference type="Gene3D" id="3.30.559.10">
    <property type="entry name" value="Chloramphenicol acetyltransferase-like domain"/>
    <property type="match status" value="1"/>
</dbReference>
<keyword evidence="5 11" id="KW-0444">Lipid biosynthesis</keyword>
<dbReference type="PANTHER" id="PTHR31650">
    <property type="entry name" value="O-ACYLTRANSFERASE (WSD1-LIKE) FAMILY PROTEIN"/>
    <property type="match status" value="1"/>
</dbReference>
<dbReference type="GO" id="GO:0004144">
    <property type="term" value="F:diacylglycerol O-acyltransferase activity"/>
    <property type="evidence" value="ECO:0007669"/>
    <property type="project" value="UniProtKB-EC"/>
</dbReference>
<keyword evidence="8 11" id="KW-0443">Lipid metabolism</keyword>
<evidence type="ECO:0000256" key="8">
    <source>
        <dbReference type="ARBA" id="ARBA00023098"/>
    </source>
</evidence>
<sequence length="478" mass="53190">MRRLKGEDNSFLAWESAVQPQHTIKAVVLDPGKAAEPLTFDRVKRAAQGWVDRIEPMQWQLLSPRVGAGRPWWVSRPQIDIDHHVQRTTAPAPGGDAELAATIGEIFEVGLDRDRPAWQLWYVEGLADGKIALVLKIHHAVADGTASLRLLETLYSTDPDAPLPQPRRLPMPNERRPAPAVWWPLVLRHQIAALARFPSIVARTAKVTGVIRRRQKAGKPGYAEAFTAPPMPFNEPFSASRRFAYRRCDVTEIKRVAKTFGVSVNDVFLTVCGGALRDYLDERGQLSDESLTAVVPVSMRPADTGDLWGNQVARWNVELATHVADPVERLGAIATATGVAREVQAERDAWLQHDWMEYWPLFWLYSRVLPILGAKVKRRPMFSLIASNMRGPQRPLYFGGAPIEQLISSGPVVFPMGLNFTGWSYRDEMAICVLTCGDHVPDPYAIADRFPVVLAQLSARADSVADTLQQADRQPVSG</sequence>
<evidence type="ECO:0000259" key="12">
    <source>
        <dbReference type="Pfam" id="PF03007"/>
    </source>
</evidence>
<evidence type="ECO:0000256" key="11">
    <source>
        <dbReference type="RuleBase" id="RU361241"/>
    </source>
</evidence>
<dbReference type="GO" id="GO:0019432">
    <property type="term" value="P:triglyceride biosynthetic process"/>
    <property type="evidence" value="ECO:0007669"/>
    <property type="project" value="TreeGrafter"/>
</dbReference>
<dbReference type="RefSeq" id="WP_286211682.1">
    <property type="nucleotide sequence ID" value="NZ_AP027452.1"/>
</dbReference>
<dbReference type="EMBL" id="AP027452">
    <property type="protein sequence ID" value="BDY31280.1"/>
    <property type="molecule type" value="Genomic_DNA"/>
</dbReference>
<dbReference type="Pfam" id="PF06974">
    <property type="entry name" value="WS_DGAT_C"/>
    <property type="match status" value="1"/>
</dbReference>
<evidence type="ECO:0000256" key="9">
    <source>
        <dbReference type="ARBA" id="ARBA00023315"/>
    </source>
</evidence>
<comment type="similarity">
    <text evidence="3 11">Belongs to the long-chain O-acyltransferase family.</text>
</comment>
<organism evidence="14 15">
    <name type="scientific">Mycolicibacterium mageritense</name>
    <name type="common">Mycobacterium mageritense</name>
    <dbReference type="NCBI Taxonomy" id="53462"/>
    <lineage>
        <taxon>Bacteria</taxon>
        <taxon>Bacillati</taxon>
        <taxon>Actinomycetota</taxon>
        <taxon>Actinomycetes</taxon>
        <taxon>Mycobacteriales</taxon>
        <taxon>Mycobacteriaceae</taxon>
        <taxon>Mycolicibacterium</taxon>
    </lineage>
</organism>
<dbReference type="GO" id="GO:0005886">
    <property type="term" value="C:plasma membrane"/>
    <property type="evidence" value="ECO:0007669"/>
    <property type="project" value="TreeGrafter"/>
</dbReference>
<accession>A0AAI8TZD7</accession>
<dbReference type="EC" id="2.3.1.20" evidence="4 11"/>
<gene>
    <name evidence="14" type="ORF">hbim_05232</name>
</gene>
<dbReference type="InterPro" id="IPR023213">
    <property type="entry name" value="CAT-like_dom_sf"/>
</dbReference>
<dbReference type="Pfam" id="PF03007">
    <property type="entry name" value="WS_DGAT_cat"/>
    <property type="match status" value="1"/>
</dbReference>
<proteinExistence type="inferred from homology"/>
<dbReference type="InterPro" id="IPR045034">
    <property type="entry name" value="O-acyltransferase_WSD1-like"/>
</dbReference>
<evidence type="ECO:0000256" key="2">
    <source>
        <dbReference type="ARBA" id="ARBA00005189"/>
    </source>
</evidence>
<dbReference type="GO" id="GO:0001666">
    <property type="term" value="P:response to hypoxia"/>
    <property type="evidence" value="ECO:0007669"/>
    <property type="project" value="TreeGrafter"/>
</dbReference>
<comment type="pathway">
    <text evidence="2">Lipid metabolism.</text>
</comment>
<reference evidence="14" key="1">
    <citation type="submission" date="2023-03" db="EMBL/GenBank/DDBJ databases">
        <title>Draft genome sequence of a Mycolicibacterium mageritense strain H4_3_1 isolated from a hybrid biological-inorganic system reactor.</title>
        <authorList>
            <person name="Feng X."/>
            <person name="Kazama D."/>
            <person name="Sato K."/>
            <person name="Kobayashi H."/>
        </authorList>
    </citation>
    <scope>NUCLEOTIDE SEQUENCE</scope>
    <source>
        <strain evidence="14">H4_3_1</strain>
    </source>
</reference>
<evidence type="ECO:0000256" key="6">
    <source>
        <dbReference type="ARBA" id="ARBA00022679"/>
    </source>
</evidence>
<evidence type="ECO:0000256" key="7">
    <source>
        <dbReference type="ARBA" id="ARBA00022798"/>
    </source>
</evidence>
<keyword evidence="9 11" id="KW-0012">Acyltransferase</keyword>
<dbReference type="InterPro" id="IPR009721">
    <property type="entry name" value="O-acyltransferase_WSD1_C"/>
</dbReference>
<dbReference type="GO" id="GO:0051701">
    <property type="term" value="P:biological process involved in interaction with host"/>
    <property type="evidence" value="ECO:0007669"/>
    <property type="project" value="TreeGrafter"/>
</dbReference>
<keyword evidence="6 11" id="KW-0808">Transferase</keyword>
<comment type="catalytic activity">
    <reaction evidence="10 11">
        <text>an acyl-CoA + a 1,2-diacyl-sn-glycerol = a triacyl-sn-glycerol + CoA</text>
        <dbReference type="Rhea" id="RHEA:10868"/>
        <dbReference type="ChEBI" id="CHEBI:17815"/>
        <dbReference type="ChEBI" id="CHEBI:57287"/>
        <dbReference type="ChEBI" id="CHEBI:58342"/>
        <dbReference type="ChEBI" id="CHEBI:64615"/>
        <dbReference type="EC" id="2.3.1.20"/>
    </reaction>
</comment>
<dbReference type="AlphaFoldDB" id="A0AAI8TZD7"/>
<dbReference type="NCBIfam" id="TIGR02946">
    <property type="entry name" value="acyl_WS_DGAT"/>
    <property type="match status" value="1"/>
</dbReference>
<evidence type="ECO:0000313" key="14">
    <source>
        <dbReference type="EMBL" id="BDY31280.1"/>
    </source>
</evidence>
<dbReference type="Proteomes" id="UP001241092">
    <property type="component" value="Chromosome"/>
</dbReference>
<name>A0AAI8TZD7_MYCME</name>
<evidence type="ECO:0000256" key="5">
    <source>
        <dbReference type="ARBA" id="ARBA00022516"/>
    </source>
</evidence>
<keyword evidence="7 11" id="KW-0319">Glycerol metabolism</keyword>
<dbReference type="SUPFAM" id="SSF52777">
    <property type="entry name" value="CoA-dependent acyltransferases"/>
    <property type="match status" value="2"/>
</dbReference>
<comment type="pathway">
    <text evidence="1 11">Glycerolipid metabolism; triacylglycerol biosynthesis.</text>
</comment>
<protein>
    <recommendedName>
        <fullName evidence="4 11">Diacylglycerol O-acyltransferase</fullName>
        <ecNumber evidence="4 11">2.3.1.20</ecNumber>
    </recommendedName>
</protein>
<evidence type="ECO:0000259" key="13">
    <source>
        <dbReference type="Pfam" id="PF06974"/>
    </source>
</evidence>
<evidence type="ECO:0000256" key="3">
    <source>
        <dbReference type="ARBA" id="ARBA00009587"/>
    </source>
</evidence>
<feature type="domain" description="O-acyltransferase WSD1-like N-terminal" evidence="12">
    <location>
        <begin position="4"/>
        <end position="268"/>
    </location>
</feature>
<evidence type="ECO:0000256" key="10">
    <source>
        <dbReference type="ARBA" id="ARBA00048109"/>
    </source>
</evidence>
<evidence type="ECO:0000256" key="1">
    <source>
        <dbReference type="ARBA" id="ARBA00004771"/>
    </source>
</evidence>
<evidence type="ECO:0000313" key="15">
    <source>
        <dbReference type="Proteomes" id="UP001241092"/>
    </source>
</evidence>
<dbReference type="GO" id="GO:0071731">
    <property type="term" value="P:response to nitric oxide"/>
    <property type="evidence" value="ECO:0007669"/>
    <property type="project" value="TreeGrafter"/>
</dbReference>